<dbReference type="NCBIfam" id="TIGR01494">
    <property type="entry name" value="ATPase_P-type"/>
    <property type="match status" value="1"/>
</dbReference>
<evidence type="ECO:0000313" key="7">
    <source>
        <dbReference type="EMBL" id="KAK6137612.1"/>
    </source>
</evidence>
<dbReference type="Gene3D" id="3.40.1110.10">
    <property type="entry name" value="Calcium-transporting ATPase, cytoplasmic domain N"/>
    <property type="match status" value="1"/>
</dbReference>
<name>A0ABR0VQU4_REHGL</name>
<feature type="transmembrane region" description="Helical" evidence="6">
    <location>
        <begin position="172"/>
        <end position="195"/>
    </location>
</feature>
<reference evidence="7 8" key="1">
    <citation type="journal article" date="2021" name="Comput. Struct. Biotechnol. J.">
        <title>De novo genome assembly of the potent medicinal plant Rehmannia glutinosa using nanopore technology.</title>
        <authorList>
            <person name="Ma L."/>
            <person name="Dong C."/>
            <person name="Song C."/>
            <person name="Wang X."/>
            <person name="Zheng X."/>
            <person name="Niu Y."/>
            <person name="Chen S."/>
            <person name="Feng W."/>
        </authorList>
    </citation>
    <scope>NUCLEOTIDE SEQUENCE [LARGE SCALE GENOMIC DNA]</scope>
    <source>
        <strain evidence="7">DH-2019</strain>
    </source>
</reference>
<dbReference type="PANTHER" id="PTHR46594:SF4">
    <property type="entry name" value="P-TYPE CATION-TRANSPORTING ATPASE"/>
    <property type="match status" value="1"/>
</dbReference>
<evidence type="ECO:0000256" key="1">
    <source>
        <dbReference type="ARBA" id="ARBA00004370"/>
    </source>
</evidence>
<organism evidence="7 8">
    <name type="scientific">Rehmannia glutinosa</name>
    <name type="common">Chinese foxglove</name>
    <dbReference type="NCBI Taxonomy" id="99300"/>
    <lineage>
        <taxon>Eukaryota</taxon>
        <taxon>Viridiplantae</taxon>
        <taxon>Streptophyta</taxon>
        <taxon>Embryophyta</taxon>
        <taxon>Tracheophyta</taxon>
        <taxon>Spermatophyta</taxon>
        <taxon>Magnoliopsida</taxon>
        <taxon>eudicotyledons</taxon>
        <taxon>Gunneridae</taxon>
        <taxon>Pentapetalae</taxon>
        <taxon>asterids</taxon>
        <taxon>lamiids</taxon>
        <taxon>Lamiales</taxon>
        <taxon>Orobanchaceae</taxon>
        <taxon>Rehmannieae</taxon>
        <taxon>Rehmannia</taxon>
    </lineage>
</organism>
<accession>A0ABR0VQU4</accession>
<dbReference type="InterPro" id="IPR036412">
    <property type="entry name" value="HAD-like_sf"/>
</dbReference>
<keyword evidence="2 6" id="KW-0812">Transmembrane</keyword>
<evidence type="ECO:0008006" key="9">
    <source>
        <dbReference type="Google" id="ProtNLM"/>
    </source>
</evidence>
<sequence>MLNHNVVIPLDAEEILAEAERSAQTGILVSIDRELHGIIAVSDPLKPGAREVISILKSMKVSSIIVTGDNQGTANAIAKEVGINSVVAEAKPEHKAEKVKELQAAGNVVAMVGDGINDSPALVAADVGMAIGAGTDIAIEAANIVLMKSNLEDVITAIDLSRKTFFRIRLNYFWALGYNALGIPLAAGALFPWTGFRLPPWVAGGAMAASSVSVVCSSLLLKYYKRPKVLETLHIGGKNVKAS</sequence>
<dbReference type="InterPro" id="IPR001757">
    <property type="entry name" value="P_typ_ATPase"/>
</dbReference>
<dbReference type="Gene3D" id="3.40.50.1000">
    <property type="entry name" value="HAD superfamily/HAD-like"/>
    <property type="match status" value="1"/>
</dbReference>
<evidence type="ECO:0000256" key="4">
    <source>
        <dbReference type="ARBA" id="ARBA00022989"/>
    </source>
</evidence>
<dbReference type="Proteomes" id="UP001318860">
    <property type="component" value="Unassembled WGS sequence"/>
</dbReference>
<evidence type="ECO:0000313" key="8">
    <source>
        <dbReference type="Proteomes" id="UP001318860"/>
    </source>
</evidence>
<evidence type="ECO:0000256" key="6">
    <source>
        <dbReference type="SAM" id="Phobius"/>
    </source>
</evidence>
<gene>
    <name evidence="7" type="ORF">DH2020_028638</name>
</gene>
<dbReference type="SUPFAM" id="SSF56784">
    <property type="entry name" value="HAD-like"/>
    <property type="match status" value="1"/>
</dbReference>
<feature type="transmembrane region" description="Helical" evidence="6">
    <location>
        <begin position="201"/>
        <end position="221"/>
    </location>
</feature>
<keyword evidence="3" id="KW-0479">Metal-binding</keyword>
<comment type="caution">
    <text evidence="7">The sequence shown here is derived from an EMBL/GenBank/DDBJ whole genome shotgun (WGS) entry which is preliminary data.</text>
</comment>
<comment type="subcellular location">
    <subcellularLocation>
        <location evidence="1">Membrane</location>
    </subcellularLocation>
</comment>
<dbReference type="PRINTS" id="PR00120">
    <property type="entry name" value="HATPASE"/>
</dbReference>
<evidence type="ECO:0000256" key="5">
    <source>
        <dbReference type="ARBA" id="ARBA00023136"/>
    </source>
</evidence>
<evidence type="ECO:0000256" key="2">
    <source>
        <dbReference type="ARBA" id="ARBA00022692"/>
    </source>
</evidence>
<keyword evidence="5 6" id="KW-0472">Membrane</keyword>
<dbReference type="InterPro" id="IPR023299">
    <property type="entry name" value="ATPase_P-typ_cyto_dom_N"/>
</dbReference>
<keyword evidence="4 6" id="KW-1133">Transmembrane helix</keyword>
<dbReference type="PANTHER" id="PTHR46594">
    <property type="entry name" value="P-TYPE CATION-TRANSPORTING ATPASE"/>
    <property type="match status" value="1"/>
</dbReference>
<dbReference type="EMBL" id="JABTTQ020000823">
    <property type="protein sequence ID" value="KAK6137612.1"/>
    <property type="molecule type" value="Genomic_DNA"/>
</dbReference>
<evidence type="ECO:0000256" key="3">
    <source>
        <dbReference type="ARBA" id="ARBA00022723"/>
    </source>
</evidence>
<dbReference type="InterPro" id="IPR023214">
    <property type="entry name" value="HAD_sf"/>
</dbReference>
<keyword evidence="8" id="KW-1185">Reference proteome</keyword>
<protein>
    <recommendedName>
        <fullName evidence="9">Copper-transporting ATPase</fullName>
    </recommendedName>
</protein>
<proteinExistence type="predicted"/>
<dbReference type="Pfam" id="PF00702">
    <property type="entry name" value="Hydrolase"/>
    <property type="match status" value="1"/>
</dbReference>